<evidence type="ECO:0000256" key="1">
    <source>
        <dbReference type="SAM" id="Phobius"/>
    </source>
</evidence>
<gene>
    <name evidence="2" type="ORF">TNIN_347911</name>
</gene>
<proteinExistence type="predicted"/>
<evidence type="ECO:0000313" key="3">
    <source>
        <dbReference type="Proteomes" id="UP000886998"/>
    </source>
</evidence>
<dbReference type="Proteomes" id="UP000886998">
    <property type="component" value="Unassembled WGS sequence"/>
</dbReference>
<accession>A0A8X6YQY7</accession>
<organism evidence="2 3">
    <name type="scientific">Trichonephila inaurata madagascariensis</name>
    <dbReference type="NCBI Taxonomy" id="2747483"/>
    <lineage>
        <taxon>Eukaryota</taxon>
        <taxon>Metazoa</taxon>
        <taxon>Ecdysozoa</taxon>
        <taxon>Arthropoda</taxon>
        <taxon>Chelicerata</taxon>
        <taxon>Arachnida</taxon>
        <taxon>Araneae</taxon>
        <taxon>Araneomorphae</taxon>
        <taxon>Entelegynae</taxon>
        <taxon>Araneoidea</taxon>
        <taxon>Nephilidae</taxon>
        <taxon>Trichonephila</taxon>
        <taxon>Trichonephila inaurata</taxon>
    </lineage>
</organism>
<dbReference type="EMBL" id="BMAV01022175">
    <property type="protein sequence ID" value="GFY76853.1"/>
    <property type="molecule type" value="Genomic_DNA"/>
</dbReference>
<keyword evidence="1" id="KW-0472">Membrane</keyword>
<sequence length="107" mass="12334">MASDAKTNVIGSYVSEILLGQSQLSLAFLIFLLFRAKETQYFPHHNIHFVPTQGHLEVVIQNTTFTLRRRTVDCSDGCPYSLKIVRDREHCSHIRLSNTLFQHQFAE</sequence>
<evidence type="ECO:0000313" key="2">
    <source>
        <dbReference type="EMBL" id="GFY76853.1"/>
    </source>
</evidence>
<keyword evidence="1" id="KW-1133">Transmembrane helix</keyword>
<keyword evidence="3" id="KW-1185">Reference proteome</keyword>
<keyword evidence="1" id="KW-0812">Transmembrane</keyword>
<comment type="caution">
    <text evidence="2">The sequence shown here is derived from an EMBL/GenBank/DDBJ whole genome shotgun (WGS) entry which is preliminary data.</text>
</comment>
<feature type="transmembrane region" description="Helical" evidence="1">
    <location>
        <begin position="12"/>
        <end position="34"/>
    </location>
</feature>
<dbReference type="OrthoDB" id="6437160at2759"/>
<dbReference type="AlphaFoldDB" id="A0A8X6YQY7"/>
<protein>
    <submittedName>
        <fullName evidence="2">Uncharacterized protein</fullName>
    </submittedName>
</protein>
<name>A0A8X6YQY7_9ARAC</name>
<reference evidence="2" key="1">
    <citation type="submission" date="2020-08" db="EMBL/GenBank/DDBJ databases">
        <title>Multicomponent nature underlies the extraordinary mechanical properties of spider dragline silk.</title>
        <authorList>
            <person name="Kono N."/>
            <person name="Nakamura H."/>
            <person name="Mori M."/>
            <person name="Yoshida Y."/>
            <person name="Ohtoshi R."/>
            <person name="Malay A.D."/>
            <person name="Moran D.A.P."/>
            <person name="Tomita M."/>
            <person name="Numata K."/>
            <person name="Arakawa K."/>
        </authorList>
    </citation>
    <scope>NUCLEOTIDE SEQUENCE</scope>
</reference>